<feature type="region of interest" description="Disordered" evidence="1">
    <location>
        <begin position="1"/>
        <end position="35"/>
    </location>
</feature>
<accession>A0A318QV79</accession>
<evidence type="ECO:0000313" key="3">
    <source>
        <dbReference type="Proteomes" id="UP000247417"/>
    </source>
</evidence>
<sequence>MNMRVVSTWRGRDARDTAGQAVSGTKRGTVGPQDLVDDAPASQAPGATRSCGGLYVSRIFFW</sequence>
<dbReference type="AlphaFoldDB" id="A0A318QV79"/>
<organism evidence="2 3">
    <name type="scientific">Komagataeibacter oboediens</name>
    <dbReference type="NCBI Taxonomy" id="65958"/>
    <lineage>
        <taxon>Bacteria</taxon>
        <taxon>Pseudomonadati</taxon>
        <taxon>Pseudomonadota</taxon>
        <taxon>Alphaproteobacteria</taxon>
        <taxon>Acetobacterales</taxon>
        <taxon>Acetobacteraceae</taxon>
        <taxon>Komagataeibacter</taxon>
    </lineage>
</organism>
<protein>
    <submittedName>
        <fullName evidence="2">Uncharacterized protein</fullName>
    </submittedName>
</protein>
<reference evidence="2 3" key="1">
    <citation type="submission" date="2017-07" db="EMBL/GenBank/DDBJ databases">
        <title>A draft genome sequence of Komagataeibacter oboediens LMG 18849.</title>
        <authorList>
            <person name="Skraban J."/>
            <person name="Cleenwerck I."/>
            <person name="Vandamme P."/>
            <person name="Trcek J."/>
        </authorList>
    </citation>
    <scope>NUCLEOTIDE SEQUENCE [LARGE SCALE GENOMIC DNA]</scope>
    <source>
        <strain evidence="2 3">LMG 18849</strain>
    </source>
</reference>
<dbReference type="EMBL" id="NKTX01000001">
    <property type="protein sequence ID" value="PYD83476.1"/>
    <property type="molecule type" value="Genomic_DNA"/>
</dbReference>
<name>A0A318QV79_9PROT</name>
<dbReference type="Proteomes" id="UP000247417">
    <property type="component" value="Unassembled WGS sequence"/>
</dbReference>
<evidence type="ECO:0000256" key="1">
    <source>
        <dbReference type="SAM" id="MobiDB-lite"/>
    </source>
</evidence>
<comment type="caution">
    <text evidence="2">The sequence shown here is derived from an EMBL/GenBank/DDBJ whole genome shotgun (WGS) entry which is preliminary data.</text>
</comment>
<evidence type="ECO:0000313" key="2">
    <source>
        <dbReference type="EMBL" id="PYD83476.1"/>
    </source>
</evidence>
<gene>
    <name evidence="2" type="ORF">CFR80_00880</name>
</gene>
<proteinExistence type="predicted"/>